<dbReference type="Pfam" id="PF00010">
    <property type="entry name" value="HLH"/>
    <property type="match status" value="1"/>
</dbReference>
<reference evidence="8 9" key="1">
    <citation type="journal article" date="2018" name="G3 (Bethesda)">
        <title>Phylogenetic and Phylogenomic Definition of Rhizopus Species.</title>
        <authorList>
            <person name="Gryganskyi A.P."/>
            <person name="Golan J."/>
            <person name="Dolatabadi S."/>
            <person name="Mondo S."/>
            <person name="Robb S."/>
            <person name="Idnurm A."/>
            <person name="Muszewska A."/>
            <person name="Steczkiewicz K."/>
            <person name="Masonjones S."/>
            <person name="Liao H.L."/>
            <person name="Gajdeczka M.T."/>
            <person name="Anike F."/>
            <person name="Vuek A."/>
            <person name="Anishchenko I.M."/>
            <person name="Voigt K."/>
            <person name="de Hoog G.S."/>
            <person name="Smith M.E."/>
            <person name="Heitman J."/>
            <person name="Vilgalys R."/>
            <person name="Stajich J.E."/>
        </authorList>
    </citation>
    <scope>NUCLEOTIDE SEQUENCE [LARGE SCALE GENOMIC DNA]</scope>
    <source>
        <strain evidence="8 9">LSU 92-RS-03</strain>
    </source>
</reference>
<comment type="caution">
    <text evidence="8">The sequence shown here is derived from an EMBL/GenBank/DDBJ whole genome shotgun (WGS) entry which is preliminary data.</text>
</comment>
<dbReference type="PANTHER" id="PTHR45776">
    <property type="entry name" value="MIP04163P"/>
    <property type="match status" value="1"/>
</dbReference>
<evidence type="ECO:0000256" key="1">
    <source>
        <dbReference type="ARBA" id="ARBA00004123"/>
    </source>
</evidence>
<dbReference type="Gene3D" id="4.10.280.10">
    <property type="entry name" value="Helix-loop-helix DNA-binding domain"/>
    <property type="match status" value="1"/>
</dbReference>
<keyword evidence="9" id="KW-1185">Reference proteome</keyword>
<sequence length="220" mass="25721">MTETTFKLKNPTEYHLQQQLSLDDFNNQPPPSFMSPLISDFDEFDVKNRMMDMDFMSEESPSDYSSVLSNSRPQSFLLDVHQEFNSNELLSVSPQSPLLFSRQPFSAPAHTSYLSTLNNTDVESLQMQQQIMTEKRRKRRESHNAVERRRRENINERIQELGTMLPESMLEEITVQVGNNMKPNKGAILRKSVDQIRLMQQQVIDYKKRIQELESQLGFI</sequence>
<keyword evidence="4" id="KW-0804">Transcription</keyword>
<keyword evidence="2" id="KW-0805">Transcription regulation</keyword>
<comment type="subcellular location">
    <subcellularLocation>
        <location evidence="1">Nucleus</location>
    </subcellularLocation>
</comment>
<dbReference type="SMART" id="SM00353">
    <property type="entry name" value="HLH"/>
    <property type="match status" value="1"/>
</dbReference>
<name>A0A367KQB4_RHIST</name>
<dbReference type="GO" id="GO:0005634">
    <property type="term" value="C:nucleus"/>
    <property type="evidence" value="ECO:0007669"/>
    <property type="project" value="UniProtKB-SubCell"/>
</dbReference>
<evidence type="ECO:0000256" key="6">
    <source>
        <dbReference type="SAM" id="MobiDB-lite"/>
    </source>
</evidence>
<feature type="domain" description="BHLH" evidence="7">
    <location>
        <begin position="138"/>
        <end position="199"/>
    </location>
</feature>
<dbReference type="PANTHER" id="PTHR45776:SF2">
    <property type="entry name" value="MIP04163P"/>
    <property type="match status" value="1"/>
</dbReference>
<keyword evidence="5" id="KW-0539">Nucleus</keyword>
<dbReference type="EMBL" id="PJQM01000696">
    <property type="protein sequence ID" value="RCI04386.1"/>
    <property type="molecule type" value="Genomic_DNA"/>
</dbReference>
<dbReference type="OrthoDB" id="690068at2759"/>
<organism evidence="8 9">
    <name type="scientific">Rhizopus stolonifer</name>
    <name type="common">Rhizopus nigricans</name>
    <dbReference type="NCBI Taxonomy" id="4846"/>
    <lineage>
        <taxon>Eukaryota</taxon>
        <taxon>Fungi</taxon>
        <taxon>Fungi incertae sedis</taxon>
        <taxon>Mucoromycota</taxon>
        <taxon>Mucoromycotina</taxon>
        <taxon>Mucoromycetes</taxon>
        <taxon>Mucorales</taxon>
        <taxon>Mucorineae</taxon>
        <taxon>Rhizopodaceae</taxon>
        <taxon>Rhizopus</taxon>
    </lineage>
</organism>
<dbReference type="STRING" id="4846.A0A367KQB4"/>
<protein>
    <recommendedName>
        <fullName evidence="7">BHLH domain-containing protein</fullName>
    </recommendedName>
</protein>
<evidence type="ECO:0000313" key="9">
    <source>
        <dbReference type="Proteomes" id="UP000253551"/>
    </source>
</evidence>
<evidence type="ECO:0000256" key="2">
    <source>
        <dbReference type="ARBA" id="ARBA00023015"/>
    </source>
</evidence>
<keyword evidence="3" id="KW-0238">DNA-binding</keyword>
<dbReference type="GO" id="GO:0000981">
    <property type="term" value="F:DNA-binding transcription factor activity, RNA polymerase II-specific"/>
    <property type="evidence" value="ECO:0007669"/>
    <property type="project" value="TreeGrafter"/>
</dbReference>
<accession>A0A367KQB4</accession>
<dbReference type="AlphaFoldDB" id="A0A367KQB4"/>
<dbReference type="PROSITE" id="PS50888">
    <property type="entry name" value="BHLH"/>
    <property type="match status" value="1"/>
</dbReference>
<evidence type="ECO:0000256" key="5">
    <source>
        <dbReference type="ARBA" id="ARBA00023242"/>
    </source>
</evidence>
<evidence type="ECO:0000313" key="8">
    <source>
        <dbReference type="EMBL" id="RCI04386.1"/>
    </source>
</evidence>
<gene>
    <name evidence="8" type="ORF">CU098_009281</name>
</gene>
<dbReference type="SUPFAM" id="SSF47459">
    <property type="entry name" value="HLH, helix-loop-helix DNA-binding domain"/>
    <property type="match status" value="1"/>
</dbReference>
<evidence type="ECO:0000256" key="3">
    <source>
        <dbReference type="ARBA" id="ARBA00023125"/>
    </source>
</evidence>
<evidence type="ECO:0000259" key="7">
    <source>
        <dbReference type="PROSITE" id="PS50888"/>
    </source>
</evidence>
<dbReference type="InterPro" id="IPR036638">
    <property type="entry name" value="HLH_DNA-bd_sf"/>
</dbReference>
<dbReference type="InterPro" id="IPR011598">
    <property type="entry name" value="bHLH_dom"/>
</dbReference>
<dbReference type="GO" id="GO:0046983">
    <property type="term" value="F:protein dimerization activity"/>
    <property type="evidence" value="ECO:0007669"/>
    <property type="project" value="InterPro"/>
</dbReference>
<proteinExistence type="predicted"/>
<feature type="region of interest" description="Disordered" evidence="6">
    <location>
        <begin position="132"/>
        <end position="151"/>
    </location>
</feature>
<dbReference type="GO" id="GO:0000978">
    <property type="term" value="F:RNA polymerase II cis-regulatory region sequence-specific DNA binding"/>
    <property type="evidence" value="ECO:0007669"/>
    <property type="project" value="TreeGrafter"/>
</dbReference>
<evidence type="ECO:0000256" key="4">
    <source>
        <dbReference type="ARBA" id="ARBA00023163"/>
    </source>
</evidence>
<feature type="compositionally biased region" description="Basic and acidic residues" evidence="6">
    <location>
        <begin position="142"/>
        <end position="151"/>
    </location>
</feature>
<dbReference type="Proteomes" id="UP000253551">
    <property type="component" value="Unassembled WGS sequence"/>
</dbReference>